<name>A0A9Q5G8W2_LACHE</name>
<proteinExistence type="predicted"/>
<evidence type="ECO:0000313" key="2">
    <source>
        <dbReference type="Proteomes" id="UP000651333"/>
    </source>
</evidence>
<accession>A0A9Q5G8W2</accession>
<organism evidence="1 2">
    <name type="scientific">Lactobacillus helveticus</name>
    <name type="common">Lactobacillus suntoryeus</name>
    <dbReference type="NCBI Taxonomy" id="1587"/>
    <lineage>
        <taxon>Bacteria</taxon>
        <taxon>Bacillati</taxon>
        <taxon>Bacillota</taxon>
        <taxon>Bacilli</taxon>
        <taxon>Lactobacillales</taxon>
        <taxon>Lactobacillaceae</taxon>
        <taxon>Lactobacillus</taxon>
    </lineage>
</organism>
<protein>
    <submittedName>
        <fullName evidence="1">Uncharacterized protein</fullName>
    </submittedName>
</protein>
<sequence length="46" mass="4844">MLDSKKIVKVVSVVVASISMMGVGASVSEAASFTAPKAWCFRSCTY</sequence>
<gene>
    <name evidence="1" type="ORF">IMAU30003_01849</name>
</gene>
<comment type="caution">
    <text evidence="1">The sequence shown here is derived from an EMBL/GenBank/DDBJ whole genome shotgun (WGS) entry which is preliminary data.</text>
</comment>
<reference evidence="1" key="1">
    <citation type="submission" date="2019-09" db="EMBL/GenBank/DDBJ databases">
        <title>Comparative genomic analysis of Lactobacillus helveticus.</title>
        <authorList>
            <person name="Zhang H."/>
            <person name="Chen Y."/>
            <person name="Zhong Z."/>
        </authorList>
    </citation>
    <scope>NUCLEOTIDE SEQUENCE</scope>
    <source>
        <strain evidence="1">IMAU30003</strain>
    </source>
</reference>
<dbReference type="AlphaFoldDB" id="A0A9Q5G8W2"/>
<dbReference type="Proteomes" id="UP000651333">
    <property type="component" value="Unassembled WGS sequence"/>
</dbReference>
<evidence type="ECO:0000313" key="1">
    <source>
        <dbReference type="EMBL" id="NRO35595.1"/>
    </source>
</evidence>
<dbReference type="EMBL" id="WCHB01000083">
    <property type="protein sequence ID" value="NRO35595.1"/>
    <property type="molecule type" value="Genomic_DNA"/>
</dbReference>